<organism evidence="1 2">
    <name type="scientific">Plasmodium falciparum (isolate NF54)</name>
    <dbReference type="NCBI Taxonomy" id="5843"/>
    <lineage>
        <taxon>Eukaryota</taxon>
        <taxon>Sar</taxon>
        <taxon>Alveolata</taxon>
        <taxon>Apicomplexa</taxon>
        <taxon>Aconoidasida</taxon>
        <taxon>Haemosporida</taxon>
        <taxon>Plasmodiidae</taxon>
        <taxon>Plasmodium</taxon>
        <taxon>Plasmodium (Laverania)</taxon>
    </lineage>
</organism>
<accession>W7KD11</accession>
<dbReference type="Proteomes" id="UP000030673">
    <property type="component" value="Unassembled WGS sequence"/>
</dbReference>
<gene>
    <name evidence="1" type="ORF">PFNF54_00322</name>
</gene>
<keyword evidence="2" id="KW-1185">Reference proteome</keyword>
<reference evidence="1 2" key="1">
    <citation type="submission" date="2013-02" db="EMBL/GenBank/DDBJ databases">
        <title>The Genome Sequence of Plasmodium falciparum NF54.</title>
        <authorList>
            <consortium name="The Broad Institute Genome Sequencing Platform"/>
            <consortium name="The Broad Institute Genome Sequencing Center for Infectious Disease"/>
            <person name="Neafsey D."/>
            <person name="Cheeseman I."/>
            <person name="Volkman S."/>
            <person name="Adams J."/>
            <person name="Walker B."/>
            <person name="Young S.K."/>
            <person name="Zeng Q."/>
            <person name="Gargeya S."/>
            <person name="Fitzgerald M."/>
            <person name="Haas B."/>
            <person name="Abouelleil A."/>
            <person name="Alvarado L."/>
            <person name="Arachchi H.M."/>
            <person name="Berlin A.M."/>
            <person name="Chapman S.B."/>
            <person name="Dewar J."/>
            <person name="Goldberg J."/>
            <person name="Griggs A."/>
            <person name="Gujja S."/>
            <person name="Hansen M."/>
            <person name="Howarth C."/>
            <person name="Imamovic A."/>
            <person name="Larimer J."/>
            <person name="McCowan C."/>
            <person name="Murphy C."/>
            <person name="Neiman D."/>
            <person name="Pearson M."/>
            <person name="Priest M."/>
            <person name="Roberts A."/>
            <person name="Saif S."/>
            <person name="Shea T."/>
            <person name="Sisk P."/>
            <person name="Sykes S."/>
            <person name="Wortman J."/>
            <person name="Nusbaum C."/>
            <person name="Birren B."/>
        </authorList>
    </citation>
    <scope>NUCLEOTIDE SEQUENCE [LARGE SCALE GENOMIC DNA]</scope>
    <source>
        <strain evidence="1 2">NF54</strain>
    </source>
</reference>
<protein>
    <submittedName>
        <fullName evidence="1">Uncharacterized protein</fullName>
    </submittedName>
</protein>
<dbReference type="AlphaFoldDB" id="W7KD11"/>
<evidence type="ECO:0000313" key="2">
    <source>
        <dbReference type="Proteomes" id="UP000030673"/>
    </source>
</evidence>
<dbReference type="EMBL" id="KE123727">
    <property type="protein sequence ID" value="EWC90880.1"/>
    <property type="molecule type" value="Genomic_DNA"/>
</dbReference>
<name>W7KD11_PLAFO</name>
<sequence length="34" mass="4249">MKYLDHFFYEIHNYNIIGESINKIDYNDIKKKKI</sequence>
<proteinExistence type="predicted"/>
<evidence type="ECO:0000313" key="1">
    <source>
        <dbReference type="EMBL" id="EWC90880.1"/>
    </source>
</evidence>